<dbReference type="OrthoDB" id="272851at2759"/>
<gene>
    <name evidence="2" type="ORF">TM35_000371580</name>
</gene>
<protein>
    <submittedName>
        <fullName evidence="2">Uncharacterized protein</fullName>
    </submittedName>
</protein>
<dbReference type="RefSeq" id="XP_028879251.1">
    <property type="nucleotide sequence ID" value="XM_029029458.1"/>
</dbReference>
<accession>A0A1X0NKC3</accession>
<feature type="region of interest" description="Disordered" evidence="1">
    <location>
        <begin position="209"/>
        <end position="238"/>
    </location>
</feature>
<feature type="region of interest" description="Disordered" evidence="1">
    <location>
        <begin position="265"/>
        <end position="314"/>
    </location>
</feature>
<dbReference type="GeneID" id="39989238"/>
<feature type="compositionally biased region" description="Polar residues" evidence="1">
    <location>
        <begin position="278"/>
        <end position="292"/>
    </location>
</feature>
<reference evidence="2 3" key="1">
    <citation type="submission" date="2017-03" db="EMBL/GenBank/DDBJ databases">
        <title>An alternative strategy for trypanosome survival in the mammalian bloodstream revealed through genome and transcriptome analysis of the ubiquitous bovine parasite Trypanosoma (Megatrypanum) theileri.</title>
        <authorList>
            <person name="Kelly S."/>
            <person name="Ivens A."/>
            <person name="Mott A."/>
            <person name="O'Neill E."/>
            <person name="Emms D."/>
            <person name="Macleod O."/>
            <person name="Voorheis P."/>
            <person name="Matthews J."/>
            <person name="Matthews K."/>
            <person name="Carrington M."/>
        </authorList>
    </citation>
    <scope>NUCLEOTIDE SEQUENCE [LARGE SCALE GENOMIC DNA]</scope>
    <source>
        <strain evidence="2">Edinburgh</strain>
    </source>
</reference>
<evidence type="ECO:0000256" key="1">
    <source>
        <dbReference type="SAM" id="MobiDB-lite"/>
    </source>
</evidence>
<evidence type="ECO:0000313" key="2">
    <source>
        <dbReference type="EMBL" id="ORC85185.1"/>
    </source>
</evidence>
<comment type="caution">
    <text evidence="2">The sequence shown here is derived from an EMBL/GenBank/DDBJ whole genome shotgun (WGS) entry which is preliminary data.</text>
</comment>
<sequence length="668" mass="74374">MQSPYEAVYGFDRTHIKRLSLQEYMREKDGPSPTTTSASVTTTSSLTTKGGMSEALRSRDPNVQFCSKYPLYDRFGRELCVLYQILEMEVQQEMRRVEQGGDMTRKSGVRLSTEITFDDTTDESSSAVQYQQQREQKQGSSVYRPTPFVAFPLGDEEEEDDDIDVSASSNQFSPVTVSSPQGTNTTVQPSRGSSFSIYRDSRLNSCVKSPGAWSANVPPPPRQQQQQEQEQGKTLVSNGQHSAAFTLRHFLDNDVNTNMVHSTETSTTFQVLPPPPQRSSTASPLQFGTGDTLTPDDAVGNTRETLDTTAGTDPLRLTTVRPSEFRTTKQLFLPGRTTIMRRTVEHAKPIPTQAYGFQSEMIPASIVAPLIAANLEAHCSSGDFCDIDGVTPHLLPGAEVVLGERRCRILRYHTSADVYEAYECGDTLLPENNTTTPLQVLLYRWSVRAVQQQVNEAYRAALGLSLVAPAVTVVGYRYRDGGLTAIIMPAGYRAIPLSTVPLSERSFPTCVKLMLRMLSDLVVKRTIHGNLRGLNHLFFAIRTPGSPSDMPVALLVPVHWEKLIDFSMFVDRNAGRTIPMIEDDGGTRKGTRIYHGQDVSMIVSLLLENELSQHLQQDQLAELHRLMMMTTEPTQVANYLIQLKNTMTVIPSDMNTLYQEYETALQCL</sequence>
<evidence type="ECO:0000313" key="3">
    <source>
        <dbReference type="Proteomes" id="UP000192257"/>
    </source>
</evidence>
<feature type="compositionally biased region" description="Acidic residues" evidence="1">
    <location>
        <begin position="154"/>
        <end position="164"/>
    </location>
</feature>
<feature type="compositionally biased region" description="Polar residues" evidence="1">
    <location>
        <begin position="123"/>
        <end position="143"/>
    </location>
</feature>
<feature type="region of interest" description="Disordered" evidence="1">
    <location>
        <begin position="116"/>
        <end position="195"/>
    </location>
</feature>
<keyword evidence="3" id="KW-1185">Reference proteome</keyword>
<feature type="region of interest" description="Disordered" evidence="1">
    <location>
        <begin position="27"/>
        <end position="55"/>
    </location>
</feature>
<dbReference type="Proteomes" id="UP000192257">
    <property type="component" value="Unassembled WGS sequence"/>
</dbReference>
<feature type="compositionally biased region" description="Polar residues" evidence="1">
    <location>
        <begin position="166"/>
        <end position="195"/>
    </location>
</feature>
<proteinExistence type="predicted"/>
<organism evidence="2 3">
    <name type="scientific">Trypanosoma theileri</name>
    <dbReference type="NCBI Taxonomy" id="67003"/>
    <lineage>
        <taxon>Eukaryota</taxon>
        <taxon>Discoba</taxon>
        <taxon>Euglenozoa</taxon>
        <taxon>Kinetoplastea</taxon>
        <taxon>Metakinetoplastina</taxon>
        <taxon>Trypanosomatida</taxon>
        <taxon>Trypanosomatidae</taxon>
        <taxon>Trypanosoma</taxon>
    </lineage>
</organism>
<feature type="compositionally biased region" description="Low complexity" evidence="1">
    <location>
        <begin position="32"/>
        <end position="48"/>
    </location>
</feature>
<dbReference type="EMBL" id="NBCO01000037">
    <property type="protein sequence ID" value="ORC85185.1"/>
    <property type="molecule type" value="Genomic_DNA"/>
</dbReference>
<dbReference type="AlphaFoldDB" id="A0A1X0NKC3"/>
<dbReference type="VEuPathDB" id="TriTrypDB:TM35_000371580"/>
<name>A0A1X0NKC3_9TRYP</name>